<organism evidence="1 2">
    <name type="scientific">Bodo saltans</name>
    <name type="common">Flagellated protozoan</name>
    <dbReference type="NCBI Taxonomy" id="75058"/>
    <lineage>
        <taxon>Eukaryota</taxon>
        <taxon>Discoba</taxon>
        <taxon>Euglenozoa</taxon>
        <taxon>Kinetoplastea</taxon>
        <taxon>Metakinetoplastina</taxon>
        <taxon>Eubodonida</taxon>
        <taxon>Bodonidae</taxon>
        <taxon>Bodo</taxon>
    </lineage>
</organism>
<accession>A0A0S4IRX3</accession>
<evidence type="ECO:0000313" key="1">
    <source>
        <dbReference type="EMBL" id="CUF14454.1"/>
    </source>
</evidence>
<reference evidence="2" key="1">
    <citation type="submission" date="2015-09" db="EMBL/GenBank/DDBJ databases">
        <authorList>
            <consortium name="Pathogen Informatics"/>
        </authorList>
    </citation>
    <scope>NUCLEOTIDE SEQUENCE [LARGE SCALE GENOMIC DNA]</scope>
    <source>
        <strain evidence="2">Lake Konstanz</strain>
    </source>
</reference>
<gene>
    <name evidence="1" type="ORF">BSAL_59555</name>
</gene>
<name>A0A0S4IRX3_BODSA</name>
<evidence type="ECO:0000313" key="2">
    <source>
        <dbReference type="Proteomes" id="UP000051952"/>
    </source>
</evidence>
<keyword evidence="2" id="KW-1185">Reference proteome</keyword>
<dbReference type="VEuPathDB" id="TriTrypDB:BSAL_59555"/>
<dbReference type="EMBL" id="CYKH01000248">
    <property type="protein sequence ID" value="CUF14454.1"/>
    <property type="molecule type" value="Genomic_DNA"/>
</dbReference>
<dbReference type="Proteomes" id="UP000051952">
    <property type="component" value="Unassembled WGS sequence"/>
</dbReference>
<dbReference type="AlphaFoldDB" id="A0A0S4IRX3"/>
<proteinExistence type="predicted"/>
<sequence>MSRFKNQWAGGAQGSFFRQGLRSEFPWSSTFRSLLYATVGIAIINQMCRGNIWGEVAEGGEVVIPLPLIRKKDRNLSSSGFVGGSDQE</sequence>
<protein>
    <submittedName>
        <fullName evidence="1">Uncharacterized protein</fullName>
    </submittedName>
</protein>